<reference evidence="3 4" key="1">
    <citation type="submission" date="2019-03" db="EMBL/GenBank/DDBJ databases">
        <title>Subsurface microbial communities from deep shales in Ohio and West Virginia, USA.</title>
        <authorList>
            <person name="Wrighton K."/>
        </authorList>
    </citation>
    <scope>NUCLEOTIDE SEQUENCE [LARGE SCALE GENOMIC DNA]</scope>
    <source>
        <strain evidence="3 4">MSL 6dP</strain>
    </source>
</reference>
<dbReference type="GO" id="GO:0004180">
    <property type="term" value="F:carboxypeptidase activity"/>
    <property type="evidence" value="ECO:0007669"/>
    <property type="project" value="UniProtKB-KW"/>
</dbReference>
<dbReference type="InterPro" id="IPR058193">
    <property type="entry name" value="VanY/YodJ_core_dom"/>
</dbReference>
<feature type="region of interest" description="Disordered" evidence="1">
    <location>
        <begin position="25"/>
        <end position="51"/>
    </location>
</feature>
<dbReference type="CDD" id="cd14852">
    <property type="entry name" value="LD-carboxypeptidase"/>
    <property type="match status" value="1"/>
</dbReference>
<accession>A0A4R8GZS6</accession>
<dbReference type="PANTHER" id="PTHR34385:SF1">
    <property type="entry name" value="PEPTIDOGLYCAN L-ALANYL-D-GLUTAMATE ENDOPEPTIDASE CWLK"/>
    <property type="match status" value="1"/>
</dbReference>
<dbReference type="Pfam" id="PF02557">
    <property type="entry name" value="VanY"/>
    <property type="match status" value="1"/>
</dbReference>
<dbReference type="InterPro" id="IPR052179">
    <property type="entry name" value="DD-CPase-like"/>
</dbReference>
<dbReference type="AlphaFoldDB" id="A0A4R8GZS6"/>
<protein>
    <submittedName>
        <fullName evidence="3">D-alanyl-D-alanine carboxypeptidase</fullName>
    </submittedName>
</protein>
<keyword evidence="3" id="KW-0121">Carboxypeptidase</keyword>
<dbReference type="Proteomes" id="UP000295832">
    <property type="component" value="Unassembled WGS sequence"/>
</dbReference>
<keyword evidence="3" id="KW-0378">Hydrolase</keyword>
<name>A0A4R8GZS6_9FIRM</name>
<proteinExistence type="predicted"/>
<feature type="domain" description="D-alanyl-D-alanine carboxypeptidase-like core" evidence="2">
    <location>
        <begin position="89"/>
        <end position="217"/>
    </location>
</feature>
<dbReference type="InterPro" id="IPR003709">
    <property type="entry name" value="VanY-like_core_dom"/>
</dbReference>
<dbReference type="Gene3D" id="3.30.1380.10">
    <property type="match status" value="1"/>
</dbReference>
<gene>
    <name evidence="3" type="ORF">C7959_10779</name>
</gene>
<evidence type="ECO:0000313" key="4">
    <source>
        <dbReference type="Proteomes" id="UP000295832"/>
    </source>
</evidence>
<dbReference type="STRING" id="926561.GCA_000379025_01394"/>
<dbReference type="EMBL" id="SOEG01000007">
    <property type="protein sequence ID" value="TDX52371.1"/>
    <property type="molecule type" value="Genomic_DNA"/>
</dbReference>
<dbReference type="PANTHER" id="PTHR34385">
    <property type="entry name" value="D-ALANYL-D-ALANINE CARBOXYPEPTIDASE"/>
    <property type="match status" value="1"/>
</dbReference>
<comment type="caution">
    <text evidence="3">The sequence shown here is derived from an EMBL/GenBank/DDBJ whole genome shotgun (WGS) entry which is preliminary data.</text>
</comment>
<evidence type="ECO:0000256" key="1">
    <source>
        <dbReference type="SAM" id="MobiDB-lite"/>
    </source>
</evidence>
<evidence type="ECO:0000313" key="3">
    <source>
        <dbReference type="EMBL" id="TDX52371.1"/>
    </source>
</evidence>
<organism evidence="3 4">
    <name type="scientific">Orenia marismortui</name>
    <dbReference type="NCBI Taxonomy" id="46469"/>
    <lineage>
        <taxon>Bacteria</taxon>
        <taxon>Bacillati</taxon>
        <taxon>Bacillota</taxon>
        <taxon>Clostridia</taxon>
        <taxon>Halanaerobiales</taxon>
        <taxon>Halobacteroidaceae</taxon>
        <taxon>Orenia</taxon>
    </lineage>
</organism>
<keyword evidence="3" id="KW-0645">Protease</keyword>
<dbReference type="InterPro" id="IPR009045">
    <property type="entry name" value="Zn_M74/Hedgehog-like"/>
</dbReference>
<evidence type="ECO:0000259" key="2">
    <source>
        <dbReference type="Pfam" id="PF02557"/>
    </source>
</evidence>
<dbReference type="GO" id="GO:0006508">
    <property type="term" value="P:proteolysis"/>
    <property type="evidence" value="ECO:0007669"/>
    <property type="project" value="InterPro"/>
</dbReference>
<sequence length="237" mass="26939">MLIGGYRGLKPSKFTLAKDKNSKKDKLLLDSKNKKRNSKNPKQNDLEIKDPSSPLILVNKEQGLTEGFIPDDLVIPNIPFSFNENLPKKQMKKIAARAIERLFSQAKKDKIDIVGVSAYRSYQRQKDIFAYNAKKDGVTAANKYSAHAGHSEHQTGLAIDVSSPKVNYKLIEEFGGTKEGRWLQKNAPTYGFIIRYPKDKEEITGYQYEPWHLRYVGVEHALAIANKDSTLENYLYS</sequence>
<dbReference type="SUPFAM" id="SSF55166">
    <property type="entry name" value="Hedgehog/DD-peptidase"/>
    <property type="match status" value="1"/>
</dbReference>
<keyword evidence="4" id="KW-1185">Reference proteome</keyword>